<dbReference type="Proteomes" id="UP000031643">
    <property type="component" value="Chromosome"/>
</dbReference>
<dbReference type="STRING" id="1384459.GL4_1140"/>
<accession>A0A0A8K0U3</accession>
<dbReference type="HOGENOM" id="CLU_1136989_0_0_5"/>
<reference evidence="2 3" key="1">
    <citation type="submission" date="2014-09" db="EMBL/GenBank/DDBJ databases">
        <title>Genome sequencing of Methyloceanibacter caenitepidi Gela4.</title>
        <authorList>
            <person name="Takeuchi M."/>
            <person name="Susumu S."/>
            <person name="Kamagata Y."/>
            <person name="Oshima K."/>
            <person name="Hattori M."/>
            <person name="Iwasaki W."/>
        </authorList>
    </citation>
    <scope>NUCLEOTIDE SEQUENCE [LARGE SCALE GENOMIC DNA]</scope>
    <source>
        <strain evidence="2 3">Gela4</strain>
    </source>
</reference>
<keyword evidence="3" id="KW-1185">Reference proteome</keyword>
<dbReference type="KEGG" id="mcg:GL4_1140"/>
<evidence type="ECO:0008006" key="4">
    <source>
        <dbReference type="Google" id="ProtNLM"/>
    </source>
</evidence>
<name>A0A0A8K0U3_9HYPH</name>
<evidence type="ECO:0000256" key="1">
    <source>
        <dbReference type="SAM" id="Phobius"/>
    </source>
</evidence>
<dbReference type="EMBL" id="AP014648">
    <property type="protein sequence ID" value="BAQ16598.1"/>
    <property type="molecule type" value="Genomic_DNA"/>
</dbReference>
<evidence type="ECO:0000313" key="2">
    <source>
        <dbReference type="EMBL" id="BAQ16598.1"/>
    </source>
</evidence>
<proteinExistence type="predicted"/>
<organism evidence="2 3">
    <name type="scientific">Methyloceanibacter caenitepidi</name>
    <dbReference type="NCBI Taxonomy" id="1384459"/>
    <lineage>
        <taxon>Bacteria</taxon>
        <taxon>Pseudomonadati</taxon>
        <taxon>Pseudomonadota</taxon>
        <taxon>Alphaproteobacteria</taxon>
        <taxon>Hyphomicrobiales</taxon>
        <taxon>Hyphomicrobiaceae</taxon>
        <taxon>Methyloceanibacter</taxon>
    </lineage>
</organism>
<feature type="transmembrane region" description="Helical" evidence="1">
    <location>
        <begin position="21"/>
        <end position="41"/>
    </location>
</feature>
<keyword evidence="1" id="KW-0472">Membrane</keyword>
<dbReference type="AlphaFoldDB" id="A0A0A8K0U3"/>
<sequence>MVRPRQFRARFELTWRQRLSSAARAVTTSLVVALAIVLLFAELQPELGTTLKVLAVCAALSLVAGRVRLPILGRLLGLWQLALDIDGDYLVEVRSNAVRARRSSADAEARLYSKIGTARIDTCVSGVRMQLMSRKGRKCSEAVVCTLRQDKTSNRPVLFYVFDSLVLDTTAVCRRHLGTACLTIPPGHRPAVLEGTYWTDRDWEEGRNTAGRIRFHRVSVGTGSSRLRVPILSHGRSRSPQEGE</sequence>
<keyword evidence="1" id="KW-0812">Transmembrane</keyword>
<evidence type="ECO:0000313" key="3">
    <source>
        <dbReference type="Proteomes" id="UP000031643"/>
    </source>
</evidence>
<protein>
    <recommendedName>
        <fullName evidence="4">SMODS-associating 2TM beta-strand rich effector domain-containing protein</fullName>
    </recommendedName>
</protein>
<dbReference type="RefSeq" id="WP_045365411.1">
    <property type="nucleotide sequence ID" value="NZ_AP014648.1"/>
</dbReference>
<dbReference type="OrthoDB" id="8453584at2"/>
<keyword evidence="1" id="KW-1133">Transmembrane helix</keyword>
<gene>
    <name evidence="2" type="ORF">GL4_1140</name>
</gene>